<organism evidence="2 3">
    <name type="scientific">Streptomyces microflavus</name>
    <name type="common">Streptomyces lipmanii</name>
    <dbReference type="NCBI Taxonomy" id="1919"/>
    <lineage>
        <taxon>Bacteria</taxon>
        <taxon>Bacillati</taxon>
        <taxon>Actinomycetota</taxon>
        <taxon>Actinomycetes</taxon>
        <taxon>Kitasatosporales</taxon>
        <taxon>Streptomycetaceae</taxon>
        <taxon>Streptomyces</taxon>
    </lineage>
</organism>
<gene>
    <name evidence="2" type="ORF">Smic_82680</name>
</gene>
<dbReference type="AlphaFoldDB" id="A0A7J0D4Q8"/>
<dbReference type="EMBL" id="BLWD01000003">
    <property type="protein sequence ID" value="GFN09712.1"/>
    <property type="molecule type" value="Genomic_DNA"/>
</dbReference>
<comment type="caution">
    <text evidence="2">The sequence shown here is derived from an EMBL/GenBank/DDBJ whole genome shotgun (WGS) entry which is preliminary data.</text>
</comment>
<sequence>MPPWAFAALMLGAFTIVAAFVLLGGWPGLIGIAITAVVLIGFAATRL</sequence>
<keyword evidence="1" id="KW-0472">Membrane</keyword>
<name>A0A7J0D4Q8_STRMI</name>
<keyword evidence="1" id="KW-0812">Transmembrane</keyword>
<evidence type="ECO:0000313" key="3">
    <source>
        <dbReference type="Proteomes" id="UP000498740"/>
    </source>
</evidence>
<evidence type="ECO:0000313" key="2">
    <source>
        <dbReference type="EMBL" id="GFN09712.1"/>
    </source>
</evidence>
<feature type="transmembrane region" description="Helical" evidence="1">
    <location>
        <begin position="29"/>
        <end position="45"/>
    </location>
</feature>
<dbReference type="RefSeq" id="WP_229887990.1">
    <property type="nucleotide sequence ID" value="NZ_BMUG01000028.1"/>
</dbReference>
<keyword evidence="1" id="KW-1133">Transmembrane helix</keyword>
<protein>
    <submittedName>
        <fullName evidence="2">Uncharacterized protein</fullName>
    </submittedName>
</protein>
<proteinExistence type="predicted"/>
<accession>A0A7J0D4Q8</accession>
<reference evidence="2 3" key="1">
    <citation type="submission" date="2020-05" db="EMBL/GenBank/DDBJ databases">
        <title>Whole genome shotgun sequence of Streptomyces microflavus NBRC 13062.</title>
        <authorList>
            <person name="Komaki H."/>
            <person name="Tamura T."/>
        </authorList>
    </citation>
    <scope>NUCLEOTIDE SEQUENCE [LARGE SCALE GENOMIC DNA]</scope>
    <source>
        <strain evidence="2 3">NBRC 13062</strain>
    </source>
</reference>
<dbReference type="Proteomes" id="UP000498740">
    <property type="component" value="Unassembled WGS sequence"/>
</dbReference>
<evidence type="ECO:0000256" key="1">
    <source>
        <dbReference type="SAM" id="Phobius"/>
    </source>
</evidence>